<organism evidence="1 2">
    <name type="scientific">Dallia pectoralis</name>
    <name type="common">Alaska blackfish</name>
    <dbReference type="NCBI Taxonomy" id="75939"/>
    <lineage>
        <taxon>Eukaryota</taxon>
        <taxon>Metazoa</taxon>
        <taxon>Chordata</taxon>
        <taxon>Craniata</taxon>
        <taxon>Vertebrata</taxon>
        <taxon>Euteleostomi</taxon>
        <taxon>Actinopterygii</taxon>
        <taxon>Neopterygii</taxon>
        <taxon>Teleostei</taxon>
        <taxon>Protacanthopterygii</taxon>
        <taxon>Esociformes</taxon>
        <taxon>Umbridae</taxon>
        <taxon>Dallia</taxon>
    </lineage>
</organism>
<dbReference type="Proteomes" id="UP001157502">
    <property type="component" value="Chromosome 37"/>
</dbReference>
<sequence>MSHVLSLAADTEVWDFEKKSLEGISVSEPVVCEAAVYRICTVEISQDVETNSLCSPSQETLQRTIQTETIVKMRSIFLSSLLVSCLSVTLANRVYVHPFYLFASENVSCETITSEVTKPLETVTLTPIDNDSVAPDTRTPTDTDGLKQNVTQRTAVLAELLNSLGLRMYQTLSSRQKDSNTLLSPVNTYGTLVTLYLGTSKKTAIPYQQLLGLSRDTDREDCVSLVDGHNVLRTLQDINSLVDGPANEIDTRVWAFVHKGADLSKDFVQGTKDFSDTSYVRAVNFSDPKNAENQVNPFVQETSGGKITNLFKDLNPTTDLLFVSSVHFKGNWRTAFQQEKTSMQEFKVDETTTVTVPLMTHTGNYKYLNDKGRKCKVVKLPLSKRAYMLLVLPDEGSSLNALETKLRSDVISGWHGHLKDGFLELSLPRFSMSALTDLRSLLSDMAAEIEKRLLGSEAEFERLSSMKPFNFDKVLNKVVFEMSEDGTEPQDKTQDDGIPLKLTVNRPFFFAIVEGNSNAILMLGKVRNPAL</sequence>
<evidence type="ECO:0000313" key="1">
    <source>
        <dbReference type="EMBL" id="KAJ7984906.1"/>
    </source>
</evidence>
<dbReference type="EMBL" id="CM055764">
    <property type="protein sequence ID" value="KAJ7984906.1"/>
    <property type="molecule type" value="Genomic_DNA"/>
</dbReference>
<gene>
    <name evidence="1" type="ORF">DPEC_G00359620</name>
</gene>
<name>A0ACC2F0K4_DALPE</name>
<proteinExistence type="predicted"/>
<accession>A0ACC2F0K4</accession>
<evidence type="ECO:0000313" key="2">
    <source>
        <dbReference type="Proteomes" id="UP001157502"/>
    </source>
</evidence>
<protein>
    <submittedName>
        <fullName evidence="1">Uncharacterized protein</fullName>
    </submittedName>
</protein>
<comment type="caution">
    <text evidence="1">The sequence shown here is derived from an EMBL/GenBank/DDBJ whole genome shotgun (WGS) entry which is preliminary data.</text>
</comment>
<reference evidence="1" key="1">
    <citation type="submission" date="2021-05" db="EMBL/GenBank/DDBJ databases">
        <authorList>
            <person name="Pan Q."/>
            <person name="Jouanno E."/>
            <person name="Zahm M."/>
            <person name="Klopp C."/>
            <person name="Cabau C."/>
            <person name="Louis A."/>
            <person name="Berthelot C."/>
            <person name="Parey E."/>
            <person name="Roest Crollius H."/>
            <person name="Montfort J."/>
            <person name="Robinson-Rechavi M."/>
            <person name="Bouchez O."/>
            <person name="Lampietro C."/>
            <person name="Lopez Roques C."/>
            <person name="Donnadieu C."/>
            <person name="Postlethwait J."/>
            <person name="Bobe J."/>
            <person name="Dillon D."/>
            <person name="Chandos A."/>
            <person name="von Hippel F."/>
            <person name="Guiguen Y."/>
        </authorList>
    </citation>
    <scope>NUCLEOTIDE SEQUENCE</scope>
    <source>
        <strain evidence="1">YG-Jan2019</strain>
    </source>
</reference>
<keyword evidence="2" id="KW-1185">Reference proteome</keyword>